<sequence>MKNTPIQLFDTKSRTLQAVQISNGKTLRIYSCGPTVYRDAHVGNMRTFLLGDLITRLAKFLNYEIKFIQNITDVGHMSEDFVEDKMLAQAKAESKDPYEIARIYESRFHNDLSSLNITKATSYPKASESISLMHDLITKLIETEHAYVGGDNCVYFSAQSFLGYGAISGNRLDALKPGHRFEYTEDGAKKFHADWALWKAAAGRSEMIWESPWGKGFPGWHIECSAMSLHYLDKFVDIHLGGIDLRFPHHENERAQSNSAINNEAVALWVHGEHLLFEGRKMAKSTGNVVLVADLIAKHLDPLSLRLCFLENQYRSQMDLSWDSLKAAHLLIQRWRDKTKIWAGSKEIDTKQAQVFIDEILSNFLDDLDTPRALQKLRSIEKAETLSDGVKYEIFETVDQLFGLDLLKPSIGKGELSPEVQTLLDQRQSARNNGDFAESDRLRELLLEKGVSVRDSKDGQNWEWLI</sequence>
<name>A0A6J7G3K4_9ZZZZ</name>
<dbReference type="Pfam" id="PF23493">
    <property type="entry name" value="CysS_C"/>
    <property type="match status" value="1"/>
</dbReference>
<dbReference type="InterPro" id="IPR014729">
    <property type="entry name" value="Rossmann-like_a/b/a_fold"/>
</dbReference>
<dbReference type="PANTHER" id="PTHR10890">
    <property type="entry name" value="CYSTEINYL-TRNA SYNTHETASE"/>
    <property type="match status" value="1"/>
</dbReference>
<evidence type="ECO:0000256" key="5">
    <source>
        <dbReference type="ARBA" id="ARBA00022723"/>
    </source>
</evidence>
<evidence type="ECO:0000313" key="14">
    <source>
        <dbReference type="EMBL" id="CAB4899330.1"/>
    </source>
</evidence>
<evidence type="ECO:0000256" key="9">
    <source>
        <dbReference type="ARBA" id="ARBA00022917"/>
    </source>
</evidence>
<dbReference type="InterPro" id="IPR015803">
    <property type="entry name" value="Cys-tRNA-ligase"/>
</dbReference>
<evidence type="ECO:0000256" key="8">
    <source>
        <dbReference type="ARBA" id="ARBA00022840"/>
    </source>
</evidence>
<evidence type="ECO:0000256" key="1">
    <source>
        <dbReference type="ARBA" id="ARBA00001947"/>
    </source>
</evidence>
<comment type="cofactor">
    <cofactor evidence="1">
        <name>Zn(2+)</name>
        <dbReference type="ChEBI" id="CHEBI:29105"/>
    </cofactor>
</comment>
<evidence type="ECO:0000259" key="13">
    <source>
        <dbReference type="Pfam" id="PF23493"/>
    </source>
</evidence>
<evidence type="ECO:0000259" key="12">
    <source>
        <dbReference type="Pfam" id="PF01406"/>
    </source>
</evidence>
<dbReference type="InterPro" id="IPR056411">
    <property type="entry name" value="CysS_C"/>
</dbReference>
<dbReference type="InterPro" id="IPR009080">
    <property type="entry name" value="tRNAsynth_Ia_anticodon-bd"/>
</dbReference>
<evidence type="ECO:0000256" key="4">
    <source>
        <dbReference type="ARBA" id="ARBA00022598"/>
    </source>
</evidence>
<keyword evidence="4" id="KW-0436">Ligase</keyword>
<evidence type="ECO:0000256" key="3">
    <source>
        <dbReference type="ARBA" id="ARBA00014738"/>
    </source>
</evidence>
<evidence type="ECO:0000256" key="11">
    <source>
        <dbReference type="ARBA" id="ARBA00031499"/>
    </source>
</evidence>
<protein>
    <recommendedName>
        <fullName evidence="3">Cysteine--tRNA ligase</fullName>
        <ecNumber evidence="2">6.1.1.16</ecNumber>
    </recommendedName>
    <alternativeName>
        <fullName evidence="11">Cysteinyl-tRNA synthetase</fullName>
    </alternativeName>
</protein>
<dbReference type="SUPFAM" id="SSF47323">
    <property type="entry name" value="Anticodon-binding domain of a subclass of class I aminoacyl-tRNA synthetases"/>
    <property type="match status" value="1"/>
</dbReference>
<reference evidence="14" key="1">
    <citation type="submission" date="2020-05" db="EMBL/GenBank/DDBJ databases">
        <authorList>
            <person name="Chiriac C."/>
            <person name="Salcher M."/>
            <person name="Ghai R."/>
            <person name="Kavagutti S V."/>
        </authorList>
    </citation>
    <scope>NUCLEOTIDE SEQUENCE</scope>
</reference>
<dbReference type="AlphaFoldDB" id="A0A6J7G3K4"/>
<keyword evidence="6" id="KW-0547">Nucleotide-binding</keyword>
<dbReference type="Gene3D" id="3.40.50.620">
    <property type="entry name" value="HUPs"/>
    <property type="match status" value="1"/>
</dbReference>
<evidence type="ECO:0000256" key="10">
    <source>
        <dbReference type="ARBA" id="ARBA00023146"/>
    </source>
</evidence>
<dbReference type="InterPro" id="IPR024909">
    <property type="entry name" value="Cys-tRNA/MSH_ligase"/>
</dbReference>
<evidence type="ECO:0000256" key="6">
    <source>
        <dbReference type="ARBA" id="ARBA00022741"/>
    </source>
</evidence>
<dbReference type="NCBIfam" id="TIGR00435">
    <property type="entry name" value="cysS"/>
    <property type="match status" value="1"/>
</dbReference>
<accession>A0A6J7G3K4</accession>
<gene>
    <name evidence="14" type="ORF">UFOPK3608_00241</name>
</gene>
<dbReference type="InterPro" id="IPR032678">
    <property type="entry name" value="tRNA-synt_1_cat_dom"/>
</dbReference>
<dbReference type="EMBL" id="CAFBMP010000006">
    <property type="protein sequence ID" value="CAB4899330.1"/>
    <property type="molecule type" value="Genomic_DNA"/>
</dbReference>
<feature type="domain" description="Cysteinyl-tRNA ligase anticodon binding" evidence="13">
    <location>
        <begin position="414"/>
        <end position="462"/>
    </location>
</feature>
<dbReference type="GO" id="GO:0046872">
    <property type="term" value="F:metal ion binding"/>
    <property type="evidence" value="ECO:0007669"/>
    <property type="project" value="UniProtKB-KW"/>
</dbReference>
<keyword evidence="8" id="KW-0067">ATP-binding</keyword>
<evidence type="ECO:0000256" key="7">
    <source>
        <dbReference type="ARBA" id="ARBA00022833"/>
    </source>
</evidence>
<dbReference type="GO" id="GO:0004817">
    <property type="term" value="F:cysteine-tRNA ligase activity"/>
    <property type="evidence" value="ECO:0007669"/>
    <property type="project" value="UniProtKB-EC"/>
</dbReference>
<dbReference type="EC" id="6.1.1.16" evidence="2"/>
<dbReference type="PANTHER" id="PTHR10890:SF3">
    <property type="entry name" value="CYSTEINE--TRNA LIGASE, CYTOPLASMIC"/>
    <property type="match status" value="1"/>
</dbReference>
<dbReference type="HAMAP" id="MF_00041">
    <property type="entry name" value="Cys_tRNA_synth"/>
    <property type="match status" value="1"/>
</dbReference>
<keyword evidence="5" id="KW-0479">Metal-binding</keyword>
<keyword evidence="10" id="KW-0030">Aminoacyl-tRNA synthetase</keyword>
<keyword evidence="9" id="KW-0648">Protein biosynthesis</keyword>
<keyword evidence="7" id="KW-0862">Zinc</keyword>
<dbReference type="PRINTS" id="PR00983">
    <property type="entry name" value="TRNASYNTHCYS"/>
</dbReference>
<dbReference type="GO" id="GO:0005829">
    <property type="term" value="C:cytosol"/>
    <property type="evidence" value="ECO:0007669"/>
    <property type="project" value="TreeGrafter"/>
</dbReference>
<proteinExistence type="inferred from homology"/>
<organism evidence="14">
    <name type="scientific">freshwater metagenome</name>
    <dbReference type="NCBI Taxonomy" id="449393"/>
    <lineage>
        <taxon>unclassified sequences</taxon>
        <taxon>metagenomes</taxon>
        <taxon>ecological metagenomes</taxon>
    </lineage>
</organism>
<feature type="domain" description="tRNA synthetases class I catalytic" evidence="12">
    <location>
        <begin position="21"/>
        <end position="328"/>
    </location>
</feature>
<dbReference type="Pfam" id="PF01406">
    <property type="entry name" value="tRNA-synt_1e"/>
    <property type="match status" value="1"/>
</dbReference>
<dbReference type="GO" id="GO:0006423">
    <property type="term" value="P:cysteinyl-tRNA aminoacylation"/>
    <property type="evidence" value="ECO:0007669"/>
    <property type="project" value="InterPro"/>
</dbReference>
<dbReference type="SUPFAM" id="SSF52374">
    <property type="entry name" value="Nucleotidylyl transferase"/>
    <property type="match status" value="1"/>
</dbReference>
<evidence type="ECO:0000256" key="2">
    <source>
        <dbReference type="ARBA" id="ARBA00012832"/>
    </source>
</evidence>
<dbReference type="GO" id="GO:0005524">
    <property type="term" value="F:ATP binding"/>
    <property type="evidence" value="ECO:0007669"/>
    <property type="project" value="UniProtKB-KW"/>
</dbReference>